<evidence type="ECO:0000259" key="5">
    <source>
        <dbReference type="SMART" id="SM00827"/>
    </source>
</evidence>
<dbReference type="Gene3D" id="3.40.366.10">
    <property type="entry name" value="Malonyl-Coenzyme A Acyl Carrier Protein, domain 2"/>
    <property type="match status" value="1"/>
</dbReference>
<dbReference type="Proteomes" id="UP000010931">
    <property type="component" value="Unassembled WGS sequence"/>
</dbReference>
<dbReference type="Gene3D" id="3.30.70.250">
    <property type="entry name" value="Malonyl-CoA ACP transacylase, ACP-binding"/>
    <property type="match status" value="1"/>
</dbReference>
<feature type="compositionally biased region" description="Basic and acidic residues" evidence="4">
    <location>
        <begin position="508"/>
        <end position="520"/>
    </location>
</feature>
<dbReference type="InterPro" id="IPR005269">
    <property type="entry name" value="LOG"/>
</dbReference>
<dbReference type="InterPro" id="IPR001227">
    <property type="entry name" value="Ac_transferase_dom_sf"/>
</dbReference>
<dbReference type="GO" id="GO:0016787">
    <property type="term" value="F:hydrolase activity"/>
    <property type="evidence" value="ECO:0007669"/>
    <property type="project" value="InterPro"/>
</dbReference>
<gene>
    <name evidence="6" type="ORF">STRTUCAR8_09571</name>
</gene>
<dbReference type="SMART" id="SM00827">
    <property type="entry name" value="PKS_AT"/>
    <property type="match status" value="1"/>
</dbReference>
<dbReference type="Pfam" id="PF00698">
    <property type="entry name" value="Acyl_transf_1"/>
    <property type="match status" value="1"/>
</dbReference>
<dbReference type="NCBIfam" id="TIGR00730">
    <property type="entry name" value="Rossman fold protein, TIGR00730 family"/>
    <property type="match status" value="1"/>
</dbReference>
<dbReference type="InterPro" id="IPR014043">
    <property type="entry name" value="Acyl_transferase_dom"/>
</dbReference>
<dbReference type="InterPro" id="IPR050091">
    <property type="entry name" value="PKS_NRPS_Biosynth_Enz"/>
</dbReference>
<dbReference type="Pfam" id="PF03641">
    <property type="entry name" value="Lysine_decarbox"/>
    <property type="match status" value="1"/>
</dbReference>
<evidence type="ECO:0000256" key="4">
    <source>
        <dbReference type="SAM" id="MobiDB-lite"/>
    </source>
</evidence>
<accession>L7FHX0</accession>
<dbReference type="SUPFAM" id="SSF55048">
    <property type="entry name" value="Probable ACP-binding domain of malonyl-CoA ACP transacylase"/>
    <property type="match status" value="1"/>
</dbReference>
<feature type="region of interest" description="Disordered" evidence="4">
    <location>
        <begin position="508"/>
        <end position="529"/>
    </location>
</feature>
<evidence type="ECO:0000256" key="2">
    <source>
        <dbReference type="ARBA" id="ARBA00023268"/>
    </source>
</evidence>
<keyword evidence="2" id="KW-0511">Multifunctional enzyme</keyword>
<dbReference type="SUPFAM" id="SSF52151">
    <property type="entry name" value="FabD/lysophospholipase-like"/>
    <property type="match status" value="1"/>
</dbReference>
<dbReference type="GO" id="GO:0004312">
    <property type="term" value="F:fatty acid synthase activity"/>
    <property type="evidence" value="ECO:0007669"/>
    <property type="project" value="TreeGrafter"/>
</dbReference>
<dbReference type="GO" id="GO:0006633">
    <property type="term" value="P:fatty acid biosynthetic process"/>
    <property type="evidence" value="ECO:0007669"/>
    <property type="project" value="TreeGrafter"/>
</dbReference>
<dbReference type="EMBL" id="AEJB01000023">
    <property type="protein sequence ID" value="ELP70988.1"/>
    <property type="molecule type" value="Genomic_DNA"/>
</dbReference>
<keyword evidence="1" id="KW-0808">Transferase</keyword>
<dbReference type="STRING" id="85558.T45_03755"/>
<dbReference type="Gene3D" id="3.40.50.450">
    <property type="match status" value="1"/>
</dbReference>
<dbReference type="InterPro" id="IPR031100">
    <property type="entry name" value="LOG_fam"/>
</dbReference>
<dbReference type="InterPro" id="IPR016035">
    <property type="entry name" value="Acyl_Trfase/lysoPLipase"/>
</dbReference>
<dbReference type="GO" id="GO:0009691">
    <property type="term" value="P:cytokinin biosynthetic process"/>
    <property type="evidence" value="ECO:0007669"/>
    <property type="project" value="InterPro"/>
</dbReference>
<protein>
    <submittedName>
        <fullName evidence="6">TIGR00730 family protein</fullName>
    </submittedName>
</protein>
<dbReference type="SUPFAM" id="SSF102405">
    <property type="entry name" value="MCP/YpsA-like"/>
    <property type="match status" value="1"/>
</dbReference>
<keyword evidence="7" id="KW-1185">Reference proteome</keyword>
<name>L7FHX0_STRT8</name>
<dbReference type="InterPro" id="IPR016036">
    <property type="entry name" value="Malonyl_transacylase_ACP-bd"/>
</dbReference>
<evidence type="ECO:0000313" key="6">
    <source>
        <dbReference type="EMBL" id="ELP70988.1"/>
    </source>
</evidence>
<feature type="domain" description="Malonyl-CoA:ACP transacylase (MAT)" evidence="5">
    <location>
        <begin position="209"/>
        <end position="502"/>
    </location>
</feature>
<keyword evidence="3" id="KW-0012">Acyltransferase</keyword>
<evidence type="ECO:0000256" key="1">
    <source>
        <dbReference type="ARBA" id="ARBA00022679"/>
    </source>
</evidence>
<dbReference type="PATRIC" id="fig|698760.3.peg.380"/>
<sequence>MAMTAVTVFCGASPGHRPGHRETAAALGRALAKAGLRLVYGGARTGLMGALADAALDAGGRVTGVVPRRLLPYEIAHTGLSELEVVADIHERKARMAESGDAFVALPGGLGTAEELLEVLAWAQLRIHHKPCLLLDPYGFYRPLLAFLEHARDEGFLHPGDLERIVVCESAEEVVAQLTRPVRQSGTGTVPARATPLGRSPVRGRTAFLFSGAGSQRPGMGRELHDAFPVFAAALEEVCAGLDPCLDVPLLDVMFAEAGTRTAALLDRITFGNPAIFALQVAQFRLLESWGVRPDVLFGYSAGRMAAAHTAGVFSLAVACRAVGTLSRLMGALPKGGAMAAVEASVQELRLGSGVVVAAVNGPRAVVVSGDRDAVAAVREEWAERGRRTAALRTDVAAHSPHFDPFLDEYRRTLETLDLCAPAVPLVSDITAKLVGTEATAPEFWVRELREPVRFADSVALLRGRGDHVYRTRPGRGAGRSADGCLPGGETTPLVLTTARDWRALHGEHPVEEHTAEEFTVKGPSAHGG</sequence>
<evidence type="ECO:0000313" key="7">
    <source>
        <dbReference type="Proteomes" id="UP000010931"/>
    </source>
</evidence>
<reference evidence="6 7" key="1">
    <citation type="journal article" date="2011" name="Plasmid">
        <title>Streptomyces turgidiscabies Car8 contains a modular pathogenicity island that shares virulence genes with other actinobacterial plant pathogens.</title>
        <authorList>
            <person name="Huguet-Tapia J.C."/>
            <person name="Badger J.H."/>
            <person name="Loria R."/>
            <person name="Pettis G.S."/>
        </authorList>
    </citation>
    <scope>NUCLEOTIDE SEQUENCE [LARGE SCALE GENOMIC DNA]</scope>
    <source>
        <strain evidence="6 7">Car8</strain>
    </source>
</reference>
<proteinExistence type="predicted"/>
<organism evidence="6 7">
    <name type="scientific">Streptomyces turgidiscabies (strain Car8)</name>
    <dbReference type="NCBI Taxonomy" id="698760"/>
    <lineage>
        <taxon>Bacteria</taxon>
        <taxon>Bacillati</taxon>
        <taxon>Actinomycetota</taxon>
        <taxon>Actinomycetes</taxon>
        <taxon>Kitasatosporales</taxon>
        <taxon>Streptomycetaceae</taxon>
        <taxon>Streptomyces</taxon>
    </lineage>
</organism>
<dbReference type="PANTHER" id="PTHR43775">
    <property type="entry name" value="FATTY ACID SYNTHASE"/>
    <property type="match status" value="1"/>
</dbReference>
<dbReference type="PANTHER" id="PTHR43775:SF51">
    <property type="entry name" value="INACTIVE PHENOLPHTHIOCEROL SYNTHESIS POLYKETIDE SYNTHASE TYPE I PKS1-RELATED"/>
    <property type="match status" value="1"/>
</dbReference>
<dbReference type="AlphaFoldDB" id="L7FHX0"/>
<evidence type="ECO:0000256" key="3">
    <source>
        <dbReference type="ARBA" id="ARBA00023315"/>
    </source>
</evidence>
<comment type="caution">
    <text evidence="6">The sequence shown here is derived from an EMBL/GenBank/DDBJ whole genome shotgun (WGS) entry which is preliminary data.</text>
</comment>